<dbReference type="Gramene" id="HORVU.MOREX.r3.7HG0637340.1">
    <property type="protein sequence ID" value="HORVU.MOREX.r3.7HG0637340.1"/>
    <property type="gene ID" value="HORVU.MOREX.r3.7HG0637340"/>
</dbReference>
<dbReference type="Proteomes" id="UP000011116">
    <property type="component" value="Chromosome 7H"/>
</dbReference>
<dbReference type="Gene3D" id="3.80.10.10">
    <property type="entry name" value="Ribonuclease Inhibitor"/>
    <property type="match status" value="2"/>
</dbReference>
<gene>
    <name evidence="2" type="primary">LOC123410466</name>
</gene>
<name>A0A8I6Y9W1_HORVV</name>
<accession>A0A8I6Y9W1</accession>
<dbReference type="Pfam" id="PF23247">
    <property type="entry name" value="LRR_RPS2"/>
    <property type="match status" value="1"/>
</dbReference>
<evidence type="ECO:0000313" key="2">
    <source>
        <dbReference type="EnsemblPlants" id="HORVU.MOREX.r3.7HG0637340.1"/>
    </source>
</evidence>
<feature type="domain" description="Disease resistance protein At4g27190-like leucine-rich repeats" evidence="1">
    <location>
        <begin position="839"/>
        <end position="951"/>
    </location>
</feature>
<reference evidence="3" key="1">
    <citation type="journal article" date="2012" name="Nature">
        <title>A physical, genetic and functional sequence assembly of the barley genome.</title>
        <authorList>
            <consortium name="The International Barley Genome Sequencing Consortium"/>
            <person name="Mayer K.F."/>
            <person name="Waugh R."/>
            <person name="Brown J.W."/>
            <person name="Schulman A."/>
            <person name="Langridge P."/>
            <person name="Platzer M."/>
            <person name="Fincher G.B."/>
            <person name="Muehlbauer G.J."/>
            <person name="Sato K."/>
            <person name="Close T.J."/>
            <person name="Wise R.P."/>
            <person name="Stein N."/>
        </authorList>
    </citation>
    <scope>NUCLEOTIDE SEQUENCE [LARGE SCALE GENOMIC DNA]</scope>
    <source>
        <strain evidence="3">cv. Morex</strain>
    </source>
</reference>
<evidence type="ECO:0000259" key="1">
    <source>
        <dbReference type="Pfam" id="PF23247"/>
    </source>
</evidence>
<evidence type="ECO:0000313" key="3">
    <source>
        <dbReference type="Proteomes" id="UP000011116"/>
    </source>
</evidence>
<dbReference type="PANTHER" id="PTHR33463">
    <property type="entry name" value="NB-ARC DOMAIN-CONTAINING PROTEIN-RELATED"/>
    <property type="match status" value="1"/>
</dbReference>
<dbReference type="OrthoDB" id="695871at2759"/>
<protein>
    <recommendedName>
        <fullName evidence="1">Disease resistance protein At4g27190-like leucine-rich repeats domain-containing protein</fullName>
    </recommendedName>
</protein>
<dbReference type="InterPro" id="IPR032675">
    <property type="entry name" value="LRR_dom_sf"/>
</dbReference>
<dbReference type="RefSeq" id="XP_044959349.1">
    <property type="nucleotide sequence ID" value="XM_045103414.1"/>
</dbReference>
<dbReference type="EnsemblPlants" id="HORVU.MOREX.r3.7HG0637340.1">
    <property type="protein sequence ID" value="HORVU.MOREX.r3.7HG0637340.1"/>
    <property type="gene ID" value="HORVU.MOREX.r3.7HG0637340"/>
</dbReference>
<dbReference type="AlphaFoldDB" id="A0A8I6Y9W1"/>
<reference evidence="2" key="3">
    <citation type="submission" date="2022-01" db="UniProtKB">
        <authorList>
            <consortium name="EnsemblPlants"/>
        </authorList>
    </citation>
    <scope>IDENTIFICATION</scope>
    <source>
        <strain evidence="2">subsp. vulgare</strain>
    </source>
</reference>
<proteinExistence type="predicted"/>
<dbReference type="KEGG" id="hvg:123410466"/>
<dbReference type="SUPFAM" id="SSF52058">
    <property type="entry name" value="L domain-like"/>
    <property type="match status" value="1"/>
</dbReference>
<sequence>MVWAIAIKANTIDAAAGEILGILDGISKHERNIYFDGWCALGASAALRVAAQRLKSLAAKGRKFDKVVHVDCTLWQSMRALQKAVAEELELPQSVMAIFDQYDEEDDFNGIDQGSRGILFDVREEIFRKLASSTFVVFFHNGSKHYIDLYECGIPVTTFLSNKVVWTWGGGFHLLYENLGLQLGNNKVDVYMGSEDLHYHVLHEESAEVAKRVGILDPDKIAECFQYVWARRLVSHIDWEMHASNYWVSDGIIQDQGDTSAWEVGNALKRNIHLDWIMESTTYMADTGVRISSPKDRWVAVTQQALLHDDIVELPPEATSFFLLEDKSDGRRVILPAVMFPHNNRLRVLHLSWCTFSFTSPPFLCCIHLRFLLLDHCTDVRGEEHEGNNQNESCFQKLWVLDLRHTDWYSIFFMCLMDELRELNVEGIKDWRIVDLCGSKASLVKLRVAADPDSTTEIAMQWPTLNMSRAIHLTAVILENCVGLEQVVPDALPPLLESFSFIISDVVIAKISSISFQGLAKLNSVLLRGLMGALEELDLSGTEVKTVDLREMVAVNLKQLILLGCEKLKSIQWPPAGKSTRNLELFHISTIRSASSGQANWEEKSKETSAAIGSSAIPAEKPARSFDWYISTRDARLLRSLAPFKEYFDSGGGCMEMASSSASTDVVGDSECVQGIRQPGHYFYARDVIFQDYLNDVDTNGGAIRWMWAGAPALAVDRFKDWYVHLQDELGMESGLLQQQGSTQGTSTRAALIPKFICNHAKKLHVHDSFSITSIPVPLVNYTSWTYLKWCQVERCPKLSSVFATPTPSDDENWWFHCFSMLTTFWASKLPKVRYIWKWSVSFQPQKSSFQDLEFLHLDYCPRLIHVLPLSTHMTTLPRLQTLEIVCCGDLVEIFPLDPQRQEKQTIINFPELKHINLHDLPKLQLICGKKMLAPKLETIKIRGCWRLRRLPVIGKQCPKVDCEKDWWDNLVFEEGDVNYCPSLYKPVHSRYYKKARLPRGTVLR</sequence>
<reference evidence="2" key="2">
    <citation type="submission" date="2020-10" db="EMBL/GenBank/DDBJ databases">
        <authorList>
            <person name="Scholz U."/>
            <person name="Mascher M."/>
            <person name="Fiebig A."/>
        </authorList>
    </citation>
    <scope>NUCLEOTIDE SEQUENCE [LARGE SCALE GENOMIC DNA]</scope>
    <source>
        <strain evidence="2">cv. Morex</strain>
    </source>
</reference>
<dbReference type="InterPro" id="IPR050905">
    <property type="entry name" value="Plant_NBS-LRR"/>
</dbReference>
<keyword evidence="3" id="KW-1185">Reference proteome</keyword>
<dbReference type="InterPro" id="IPR057135">
    <property type="entry name" value="At4g27190-like_LRR"/>
</dbReference>
<organism evidence="2 3">
    <name type="scientific">Hordeum vulgare subsp. vulgare</name>
    <name type="common">Domesticated barley</name>
    <dbReference type="NCBI Taxonomy" id="112509"/>
    <lineage>
        <taxon>Eukaryota</taxon>
        <taxon>Viridiplantae</taxon>
        <taxon>Streptophyta</taxon>
        <taxon>Embryophyta</taxon>
        <taxon>Tracheophyta</taxon>
        <taxon>Spermatophyta</taxon>
        <taxon>Magnoliopsida</taxon>
        <taxon>Liliopsida</taxon>
        <taxon>Poales</taxon>
        <taxon>Poaceae</taxon>
        <taxon>BOP clade</taxon>
        <taxon>Pooideae</taxon>
        <taxon>Triticodae</taxon>
        <taxon>Triticeae</taxon>
        <taxon>Hordeinae</taxon>
        <taxon>Hordeum</taxon>
    </lineage>
</organism>
<dbReference type="GeneID" id="123410466"/>
<dbReference type="Gramene" id="HORVU.MOREX.r2.7HG0529650.1">
    <property type="protein sequence ID" value="HORVU.MOREX.r2.7HG0529650.1"/>
    <property type="gene ID" value="HORVU.MOREX.r2.7HG0529650"/>
</dbReference>
<dbReference type="PANTHER" id="PTHR33463:SF67">
    <property type="entry name" value="OS04G0115650 PROTEIN"/>
    <property type="match status" value="1"/>
</dbReference>